<proteinExistence type="predicted"/>
<dbReference type="InParanoid" id="G4Z391"/>
<dbReference type="AlphaFoldDB" id="G4Z391"/>
<dbReference type="Proteomes" id="UP000002640">
    <property type="component" value="Unassembled WGS sequence"/>
</dbReference>
<dbReference type="GeneID" id="20641646"/>
<feature type="region of interest" description="Disordered" evidence="1">
    <location>
        <begin position="1"/>
        <end position="53"/>
    </location>
</feature>
<evidence type="ECO:0000313" key="3">
    <source>
        <dbReference type="Proteomes" id="UP000002640"/>
    </source>
</evidence>
<dbReference type="KEGG" id="psoj:PHYSODRAFT_298747"/>
<name>G4Z391_PHYSP</name>
<gene>
    <name evidence="2" type="ORF">PHYSODRAFT_298747</name>
</gene>
<sequence>MPSKKQRLTSPDVDTPAPLIAPHRPHSSPGSIGRLTQPESNEPASAVCAASRRPQLAPSEKVAVLNWYHANGRNQKATAAHFRALSRYAKLNQGTISRWLAAEAKIREAQSKSVASDAVHNCRRNARRV</sequence>
<organism evidence="2 3">
    <name type="scientific">Phytophthora sojae (strain P6497)</name>
    <name type="common">Soybean stem and root rot agent</name>
    <name type="synonym">Phytophthora megasperma f. sp. glycines</name>
    <dbReference type="NCBI Taxonomy" id="1094619"/>
    <lineage>
        <taxon>Eukaryota</taxon>
        <taxon>Sar</taxon>
        <taxon>Stramenopiles</taxon>
        <taxon>Oomycota</taxon>
        <taxon>Peronosporomycetes</taxon>
        <taxon>Peronosporales</taxon>
        <taxon>Peronosporaceae</taxon>
        <taxon>Phytophthora</taxon>
    </lineage>
</organism>
<dbReference type="RefSeq" id="XP_009523477.1">
    <property type="nucleotide sequence ID" value="XM_009525182.1"/>
</dbReference>
<keyword evidence="3" id="KW-1185">Reference proteome</keyword>
<evidence type="ECO:0000256" key="1">
    <source>
        <dbReference type="SAM" id="MobiDB-lite"/>
    </source>
</evidence>
<evidence type="ECO:0000313" key="2">
    <source>
        <dbReference type="EMBL" id="EGZ20760.1"/>
    </source>
</evidence>
<dbReference type="EMBL" id="JH159153">
    <property type="protein sequence ID" value="EGZ20760.1"/>
    <property type="molecule type" value="Genomic_DNA"/>
</dbReference>
<protein>
    <submittedName>
        <fullName evidence="2">Uncharacterized protein</fullName>
    </submittedName>
</protein>
<accession>G4Z391</accession>
<dbReference type="SMR" id="G4Z391"/>
<reference evidence="2 3" key="1">
    <citation type="journal article" date="2006" name="Science">
        <title>Phytophthora genome sequences uncover evolutionary origins and mechanisms of pathogenesis.</title>
        <authorList>
            <person name="Tyler B.M."/>
            <person name="Tripathy S."/>
            <person name="Zhang X."/>
            <person name="Dehal P."/>
            <person name="Jiang R.H."/>
            <person name="Aerts A."/>
            <person name="Arredondo F.D."/>
            <person name="Baxter L."/>
            <person name="Bensasson D."/>
            <person name="Beynon J.L."/>
            <person name="Chapman J."/>
            <person name="Damasceno C.M."/>
            <person name="Dorrance A.E."/>
            <person name="Dou D."/>
            <person name="Dickerman A.W."/>
            <person name="Dubchak I.L."/>
            <person name="Garbelotto M."/>
            <person name="Gijzen M."/>
            <person name="Gordon S.G."/>
            <person name="Govers F."/>
            <person name="Grunwald N.J."/>
            <person name="Huang W."/>
            <person name="Ivors K.L."/>
            <person name="Jones R.W."/>
            <person name="Kamoun S."/>
            <person name="Krampis K."/>
            <person name="Lamour K.H."/>
            <person name="Lee M.K."/>
            <person name="McDonald W.H."/>
            <person name="Medina M."/>
            <person name="Meijer H.J."/>
            <person name="Nordberg E.K."/>
            <person name="Maclean D.J."/>
            <person name="Ospina-Giraldo M.D."/>
            <person name="Morris P.F."/>
            <person name="Phuntumart V."/>
            <person name="Putnam N.H."/>
            <person name="Rash S."/>
            <person name="Rose J.K."/>
            <person name="Sakihama Y."/>
            <person name="Salamov A.A."/>
            <person name="Savidor A."/>
            <person name="Scheuring C.F."/>
            <person name="Smith B.M."/>
            <person name="Sobral B.W."/>
            <person name="Terry A."/>
            <person name="Torto-Alalibo T.A."/>
            <person name="Win J."/>
            <person name="Xu Z."/>
            <person name="Zhang H."/>
            <person name="Grigoriev I.V."/>
            <person name="Rokhsar D.S."/>
            <person name="Boore J.L."/>
        </authorList>
    </citation>
    <scope>NUCLEOTIDE SEQUENCE [LARGE SCALE GENOMIC DNA]</scope>
    <source>
        <strain evidence="2 3">P6497</strain>
    </source>
</reference>